<dbReference type="GO" id="GO:0032259">
    <property type="term" value="P:methylation"/>
    <property type="evidence" value="ECO:0007669"/>
    <property type="project" value="UniProtKB-KW"/>
</dbReference>
<keyword evidence="5" id="KW-1185">Reference proteome</keyword>
<accession>A0AB34IG79</accession>
<reference evidence="4 5" key="1">
    <citation type="journal article" date="2024" name="Science">
        <title>Giant polyketide synthase enzymes in the biosynthesis of giant marine polyether toxins.</title>
        <authorList>
            <person name="Fallon T.R."/>
            <person name="Shende V.V."/>
            <person name="Wierzbicki I.H."/>
            <person name="Pendleton A.L."/>
            <person name="Watervoot N.F."/>
            <person name="Auber R.P."/>
            <person name="Gonzalez D.J."/>
            <person name="Wisecaver J.H."/>
            <person name="Moore B.S."/>
        </authorList>
    </citation>
    <scope>NUCLEOTIDE SEQUENCE [LARGE SCALE GENOMIC DNA]</scope>
    <source>
        <strain evidence="4 5">12B1</strain>
    </source>
</reference>
<protein>
    <recommendedName>
        <fullName evidence="6">S-adenosyl-L-methionine-dependent methyltransferase</fullName>
    </recommendedName>
</protein>
<organism evidence="4 5">
    <name type="scientific">Prymnesium parvum</name>
    <name type="common">Toxic golden alga</name>
    <dbReference type="NCBI Taxonomy" id="97485"/>
    <lineage>
        <taxon>Eukaryota</taxon>
        <taxon>Haptista</taxon>
        <taxon>Haptophyta</taxon>
        <taxon>Prymnesiophyceae</taxon>
        <taxon>Prymnesiales</taxon>
        <taxon>Prymnesiaceae</taxon>
        <taxon>Prymnesium</taxon>
    </lineage>
</organism>
<proteinExistence type="inferred from homology"/>
<evidence type="ECO:0000256" key="3">
    <source>
        <dbReference type="ARBA" id="ARBA00022679"/>
    </source>
</evidence>
<evidence type="ECO:0008006" key="6">
    <source>
        <dbReference type="Google" id="ProtNLM"/>
    </source>
</evidence>
<dbReference type="PANTHER" id="PTHR43619">
    <property type="entry name" value="S-ADENOSYL-L-METHIONINE-DEPENDENT METHYLTRANSFERASE YKTD-RELATED"/>
    <property type="match status" value="1"/>
</dbReference>
<dbReference type="EMBL" id="JBGBPQ010000027">
    <property type="protein sequence ID" value="KAL1498835.1"/>
    <property type="molecule type" value="Genomic_DNA"/>
</dbReference>
<dbReference type="AlphaFoldDB" id="A0AB34IG79"/>
<name>A0AB34IG79_PRYPA</name>
<dbReference type="InterPro" id="IPR011610">
    <property type="entry name" value="SAM_mthyl_Trfase_ML2640-like"/>
</dbReference>
<gene>
    <name evidence="4" type="ORF">AB1Y20_014137</name>
</gene>
<keyword evidence="3" id="KW-0808">Transferase</keyword>
<dbReference type="Proteomes" id="UP001515480">
    <property type="component" value="Unassembled WGS sequence"/>
</dbReference>
<dbReference type="SUPFAM" id="SSF53335">
    <property type="entry name" value="S-adenosyl-L-methionine-dependent methyltransferases"/>
    <property type="match status" value="1"/>
</dbReference>
<dbReference type="InterPro" id="IPR029063">
    <property type="entry name" value="SAM-dependent_MTases_sf"/>
</dbReference>
<evidence type="ECO:0000313" key="5">
    <source>
        <dbReference type="Proteomes" id="UP001515480"/>
    </source>
</evidence>
<evidence type="ECO:0000256" key="2">
    <source>
        <dbReference type="ARBA" id="ARBA00022603"/>
    </source>
</evidence>
<dbReference type="Gene3D" id="3.40.50.150">
    <property type="entry name" value="Vaccinia Virus protein VP39"/>
    <property type="match status" value="1"/>
</dbReference>
<dbReference type="GO" id="GO:0008168">
    <property type="term" value="F:methyltransferase activity"/>
    <property type="evidence" value="ECO:0007669"/>
    <property type="project" value="UniProtKB-KW"/>
</dbReference>
<evidence type="ECO:0000256" key="1">
    <source>
        <dbReference type="ARBA" id="ARBA00008138"/>
    </source>
</evidence>
<evidence type="ECO:0000313" key="4">
    <source>
        <dbReference type="EMBL" id="KAL1498835.1"/>
    </source>
</evidence>
<keyword evidence="2" id="KW-0489">Methyltransferase</keyword>
<dbReference type="Pfam" id="PF04072">
    <property type="entry name" value="LCM"/>
    <property type="match status" value="1"/>
</dbReference>
<comment type="caution">
    <text evidence="4">The sequence shown here is derived from an EMBL/GenBank/DDBJ whole genome shotgun (WGS) entry which is preliminary data.</text>
</comment>
<dbReference type="NCBIfam" id="TIGR00027">
    <property type="entry name" value="mthyl_TIGR00027"/>
    <property type="match status" value="1"/>
</dbReference>
<dbReference type="PANTHER" id="PTHR43619:SF2">
    <property type="entry name" value="S-ADENOSYL-L-METHIONINE-DEPENDENT METHYLTRANSFERASES SUPERFAMILY PROTEIN"/>
    <property type="match status" value="1"/>
</dbReference>
<comment type="similarity">
    <text evidence="1">Belongs to the UPF0677 family.</text>
</comment>
<dbReference type="InterPro" id="IPR007213">
    <property type="entry name" value="Ppm1/Ppm2/Tcmp"/>
</dbReference>
<sequence>MALWPRLGAVPRTSLLTAYWRSVELLQPSPLCVDKPAAALCASLLPPPAAAEFSRSPLFASGQRILSVRTRFLDEWIERPAWPPVRTTKRQIVLLGAGMDTRAYRLGLSMHTTTLFEVDGDIELLNTKHDVLEAAGYRARVPIVRCAADVSDVSALSKVLTEGGLDPTVPTRWVAEGLLEYLAPECHAPLFQLAARLGGARGSGFAAQVLEPSFGDHVESLGVELPYQRLVPVDDVLVDLVSAGWGQIHAFSAPYFESKYSRRPHDGFSIVVASAES</sequence>